<comment type="caution">
    <text evidence="1">The sequence shown here is derived from an EMBL/GenBank/DDBJ whole genome shotgun (WGS) entry which is preliminary data.</text>
</comment>
<proteinExistence type="predicted"/>
<reference evidence="1" key="1">
    <citation type="submission" date="2018-05" db="EMBL/GenBank/DDBJ databases">
        <title>Effector identification in a new, highly contiguous assembly of the strawberry crown rot pathogen Phytophthora cactorum.</title>
        <authorList>
            <person name="Armitage A.D."/>
            <person name="Nellist C.F."/>
            <person name="Bates H."/>
            <person name="Vickerstaff R.J."/>
            <person name="Harrison R.J."/>
        </authorList>
    </citation>
    <scope>NUCLEOTIDE SEQUENCE</scope>
    <source>
        <strain evidence="1">P421</strain>
    </source>
</reference>
<dbReference type="AlphaFoldDB" id="A0A8T1GTZ1"/>
<dbReference type="EMBL" id="RCMV01005045">
    <property type="protein sequence ID" value="KAG3190580.1"/>
    <property type="molecule type" value="Genomic_DNA"/>
</dbReference>
<sequence>MRRYFDRFGTIENPGNMEGKTGVNANTALLVILKDTFETTRWELLHEASTILNHCIVLSSGGRIHLGSRE</sequence>
<protein>
    <submittedName>
        <fullName evidence="1">Uncharacterized protein</fullName>
    </submittedName>
</protein>
<gene>
    <name evidence="1" type="ORF">PC129_g25120</name>
</gene>
<name>A0A8T1GTZ1_9STRA</name>
<organism evidence="1 2">
    <name type="scientific">Phytophthora cactorum</name>
    <dbReference type="NCBI Taxonomy" id="29920"/>
    <lineage>
        <taxon>Eukaryota</taxon>
        <taxon>Sar</taxon>
        <taxon>Stramenopiles</taxon>
        <taxon>Oomycota</taxon>
        <taxon>Peronosporomycetes</taxon>
        <taxon>Peronosporales</taxon>
        <taxon>Peronosporaceae</taxon>
        <taxon>Phytophthora</taxon>
    </lineage>
</organism>
<accession>A0A8T1GTZ1</accession>
<evidence type="ECO:0000313" key="1">
    <source>
        <dbReference type="EMBL" id="KAG3190580.1"/>
    </source>
</evidence>
<evidence type="ECO:0000313" key="2">
    <source>
        <dbReference type="Proteomes" id="UP000760860"/>
    </source>
</evidence>
<dbReference type="Proteomes" id="UP000760860">
    <property type="component" value="Unassembled WGS sequence"/>
</dbReference>